<dbReference type="InterPro" id="IPR050278">
    <property type="entry name" value="Serine_Prot_S9B/DPPIV"/>
</dbReference>
<gene>
    <name evidence="4" type="ORF">DLD77_00205</name>
</gene>
<keyword evidence="2" id="KW-0732">Signal</keyword>
<name>A0ABM6WDU5_9BACT</name>
<protein>
    <submittedName>
        <fullName evidence="4">Peptidase S9</fullName>
    </submittedName>
</protein>
<dbReference type="SUPFAM" id="SSF53474">
    <property type="entry name" value="alpha/beta-Hydrolases"/>
    <property type="match status" value="1"/>
</dbReference>
<evidence type="ECO:0000313" key="5">
    <source>
        <dbReference type="Proteomes" id="UP000246099"/>
    </source>
</evidence>
<organism evidence="4 5">
    <name type="scientific">Chitinophaga alhagiae</name>
    <dbReference type="NCBI Taxonomy" id="2203219"/>
    <lineage>
        <taxon>Bacteria</taxon>
        <taxon>Pseudomonadati</taxon>
        <taxon>Bacteroidota</taxon>
        <taxon>Chitinophagia</taxon>
        <taxon>Chitinophagales</taxon>
        <taxon>Chitinophagaceae</taxon>
        <taxon>Chitinophaga</taxon>
    </lineage>
</organism>
<dbReference type="RefSeq" id="WP_119078352.1">
    <property type="nucleotide sequence ID" value="NZ_CP029600.1"/>
</dbReference>
<feature type="signal peptide" evidence="2">
    <location>
        <begin position="1"/>
        <end position="21"/>
    </location>
</feature>
<feature type="chain" id="PRO_5046219587" evidence="2">
    <location>
        <begin position="22"/>
        <end position="945"/>
    </location>
</feature>
<accession>A0ABM6WDU5</accession>
<dbReference type="PANTHER" id="PTHR11731:SF193">
    <property type="entry name" value="DIPEPTIDYL PEPTIDASE 9"/>
    <property type="match status" value="1"/>
</dbReference>
<dbReference type="Gene3D" id="3.40.50.1820">
    <property type="entry name" value="alpha/beta hydrolase"/>
    <property type="match status" value="1"/>
</dbReference>
<dbReference type="SUPFAM" id="SSF82171">
    <property type="entry name" value="DPP6 N-terminal domain-like"/>
    <property type="match status" value="1"/>
</dbReference>
<evidence type="ECO:0000256" key="1">
    <source>
        <dbReference type="SAM" id="MobiDB-lite"/>
    </source>
</evidence>
<sequence>MKLSPGWLLSLTLLLPAGLNAQSKKPLDHSVYDGWQSIGTKAISNNGKWVAYTITPQEGDATLVVRNLENRQEMTVPRGAAPVFTEDSRYVVFSIKPFFKDVRQARIKKKAPDQMPKDSMGVILLGGEKSIYLAVPNVRSFKTPEKGSGLLAYLIDAPKTDTAKGGKKPAPAKDGSDADEDTPGKPGGAEAGHLVIMDLRKATADTVKSVTAYTLNKPGTKIALVVNPPKKDTLGKAGVWLWDVQNRAADTLSRGQGTFAQFAFDEKGQQLAYAGSRDSAKAPQKFFSLYYFRTGQDSARIAVNRGTPGMPAKWAVSEHGNINFSKNGTALYFGTAPVAPPKDTTIVDFEVAKVDIWHYKDDYLQTMQLRNLTRELNKSYAAAYFPAGGENRMTQLGNPDLETFVQLDEGNAPYGIGYTDKEHRVAMQWTGNTAKTAYLVNVRTGERKLIKDDLLGYFYPSPQGKYLMWFDLPAGEWFSYDIAGGATRSISKGMPVKMADEEMDMPDYPRPYMPSGWMEGDKYVYLNDRYDIWQTDPSGKTPPVMITQGLGRKTRTELRNVKLDREERYFKPKQTLLLRAFNDSTRYGGYYSLQLGGKKGPQQIVMGPYAYLAPEKAKDANVYTFQRQTYVASPDVYAGRDIATAERLSAINPQQASYNWGTAELFSWATYNGKTTEGIVYKPEDFDPKKKYPVLIYFYEKLTDGLYSYQAPAPTPSRLNISFFVSRGYVVLAPDIRYEEGHPGKSAYNYIVSGAEALARQPWIDKDNIGIQGQSWGGYQVCYLITATPMFKAAWAGAPVANMTSAYGGIRWESGMNRQFQYEHTQSRIGATLWEKPELYIENSPLFHLPKVTTPLAIMHNDADGAVPWYQGIEMFTGLRRLGKPVWMLNYNNEAHNLIHRQNRKDIQIREQQFFDHFLKGAPAPQWLKNGVPAVEKGRNWGFDY</sequence>
<evidence type="ECO:0000256" key="2">
    <source>
        <dbReference type="SAM" id="SignalP"/>
    </source>
</evidence>
<feature type="domain" description="Peptidase S9 prolyl oligopeptidase catalytic" evidence="3">
    <location>
        <begin position="719"/>
        <end position="920"/>
    </location>
</feature>
<reference evidence="4 5" key="1">
    <citation type="submission" date="2018-05" db="EMBL/GenBank/DDBJ databases">
        <title>Chitinophaga sp. nov., isolated from rhizosphere soil of Alhagi.</title>
        <authorList>
            <person name="Liu Y."/>
        </authorList>
    </citation>
    <scope>NUCLEOTIDE SEQUENCE [LARGE SCALE GENOMIC DNA]</scope>
    <source>
        <strain evidence="4 5">T22</strain>
    </source>
</reference>
<dbReference type="EMBL" id="CP029600">
    <property type="protein sequence ID" value="AWO02147.1"/>
    <property type="molecule type" value="Genomic_DNA"/>
</dbReference>
<keyword evidence="5" id="KW-1185">Reference proteome</keyword>
<dbReference type="InterPro" id="IPR001375">
    <property type="entry name" value="Peptidase_S9_cat"/>
</dbReference>
<dbReference type="Pfam" id="PF00326">
    <property type="entry name" value="Peptidase_S9"/>
    <property type="match status" value="1"/>
</dbReference>
<proteinExistence type="predicted"/>
<evidence type="ECO:0000313" key="4">
    <source>
        <dbReference type="EMBL" id="AWO02147.1"/>
    </source>
</evidence>
<dbReference type="Proteomes" id="UP000246099">
    <property type="component" value="Chromosome"/>
</dbReference>
<evidence type="ECO:0000259" key="3">
    <source>
        <dbReference type="Pfam" id="PF00326"/>
    </source>
</evidence>
<dbReference type="PANTHER" id="PTHR11731">
    <property type="entry name" value="PROTEASE FAMILY S9B,C DIPEPTIDYL-PEPTIDASE IV-RELATED"/>
    <property type="match status" value="1"/>
</dbReference>
<dbReference type="InterPro" id="IPR029058">
    <property type="entry name" value="AB_hydrolase_fold"/>
</dbReference>
<feature type="region of interest" description="Disordered" evidence="1">
    <location>
        <begin position="161"/>
        <end position="190"/>
    </location>
</feature>